<organism evidence="1 2">
    <name type="scientific">Streptosporangium lutulentum</name>
    <dbReference type="NCBI Taxonomy" id="1461250"/>
    <lineage>
        <taxon>Bacteria</taxon>
        <taxon>Bacillati</taxon>
        <taxon>Actinomycetota</taxon>
        <taxon>Actinomycetes</taxon>
        <taxon>Streptosporangiales</taxon>
        <taxon>Streptosporangiaceae</taxon>
        <taxon>Streptosporangium</taxon>
    </lineage>
</organism>
<reference evidence="1 2" key="1">
    <citation type="submission" date="2023-07" db="EMBL/GenBank/DDBJ databases">
        <title>Sequencing the genomes of 1000 actinobacteria strains.</title>
        <authorList>
            <person name="Klenk H.-P."/>
        </authorList>
    </citation>
    <scope>NUCLEOTIDE SEQUENCE [LARGE SCALE GENOMIC DNA]</scope>
    <source>
        <strain evidence="1 2">DSM 46740</strain>
    </source>
</reference>
<dbReference type="Proteomes" id="UP001225356">
    <property type="component" value="Unassembled WGS sequence"/>
</dbReference>
<keyword evidence="2" id="KW-1185">Reference proteome</keyword>
<proteinExistence type="predicted"/>
<comment type="caution">
    <text evidence="1">The sequence shown here is derived from an EMBL/GenBank/DDBJ whole genome shotgun (WGS) entry which is preliminary data.</text>
</comment>
<dbReference type="InterPro" id="IPR017937">
    <property type="entry name" value="Thioredoxin_CS"/>
</dbReference>
<evidence type="ECO:0000313" key="2">
    <source>
        <dbReference type="Proteomes" id="UP001225356"/>
    </source>
</evidence>
<dbReference type="SUPFAM" id="SSF52833">
    <property type="entry name" value="Thioredoxin-like"/>
    <property type="match status" value="1"/>
</dbReference>
<accession>A0ABT9QF91</accession>
<gene>
    <name evidence="1" type="ORF">J2853_004565</name>
</gene>
<dbReference type="Gene3D" id="3.40.30.10">
    <property type="entry name" value="Glutaredoxin"/>
    <property type="match status" value="1"/>
</dbReference>
<evidence type="ECO:0000313" key="1">
    <source>
        <dbReference type="EMBL" id="MDP9845354.1"/>
    </source>
</evidence>
<dbReference type="EMBL" id="JAUSQU010000001">
    <property type="protein sequence ID" value="MDP9845354.1"/>
    <property type="molecule type" value="Genomic_DNA"/>
</dbReference>
<dbReference type="RefSeq" id="WP_307560934.1">
    <property type="nucleotide sequence ID" value="NZ_JAUSQU010000001.1"/>
</dbReference>
<name>A0ABT9QF91_9ACTN</name>
<dbReference type="InterPro" id="IPR036249">
    <property type="entry name" value="Thioredoxin-like_sf"/>
</dbReference>
<dbReference type="PROSITE" id="PS00194">
    <property type="entry name" value="THIOREDOXIN_1"/>
    <property type="match status" value="1"/>
</dbReference>
<evidence type="ECO:0008006" key="3">
    <source>
        <dbReference type="Google" id="ProtNLM"/>
    </source>
</evidence>
<sequence length="180" mass="18537">MLVVTATLLCVAMTALNLVLSLGVVRRLRDHNDRLTALEKAESRPDPMIGPGTRPAAFAATTVDAEPITEAGLAGGGLVGFFSPTCGSCEEWLPQFAAAAGALPGGPRQALAVVVAETETEAADMVSRLRDVAMVVVEKDGGPLSTAFKISGYPAMCRLNDDGSVATFKPADVVTVPVVA</sequence>
<protein>
    <recommendedName>
        <fullName evidence="3">Thioredoxin domain-containing protein</fullName>
    </recommendedName>
</protein>